<organism evidence="4 5">
    <name type="scientific">Peltaster fructicola</name>
    <dbReference type="NCBI Taxonomy" id="286661"/>
    <lineage>
        <taxon>Eukaryota</taxon>
        <taxon>Fungi</taxon>
        <taxon>Dikarya</taxon>
        <taxon>Ascomycota</taxon>
        <taxon>Pezizomycotina</taxon>
        <taxon>Dothideomycetes</taxon>
        <taxon>Dothideomycetes incertae sedis</taxon>
        <taxon>Peltaster</taxon>
    </lineage>
</organism>
<dbReference type="OrthoDB" id="2415936at2759"/>
<comment type="function">
    <text evidence="1">Involved in the proteasome-dependent degradation of fructose-1,6-bisphosphatase.</text>
</comment>
<feature type="domain" description="CTLH" evidence="3">
    <location>
        <begin position="52"/>
        <end position="109"/>
    </location>
</feature>
<name>A0A6H0XXV6_9PEZI</name>
<dbReference type="EMBL" id="CP051141">
    <property type="protein sequence ID" value="QIW99563.1"/>
    <property type="molecule type" value="Genomic_DNA"/>
</dbReference>
<dbReference type="InterPro" id="IPR006594">
    <property type="entry name" value="LisH"/>
</dbReference>
<evidence type="ECO:0000259" key="3">
    <source>
        <dbReference type="PROSITE" id="PS50897"/>
    </source>
</evidence>
<feature type="region of interest" description="Disordered" evidence="2">
    <location>
        <begin position="213"/>
        <end position="234"/>
    </location>
</feature>
<gene>
    <name evidence="4" type="ORF">AMS68_005081</name>
</gene>
<dbReference type="InterPro" id="IPR013144">
    <property type="entry name" value="CRA_dom"/>
</dbReference>
<evidence type="ECO:0000313" key="4">
    <source>
        <dbReference type="EMBL" id="QIW99563.1"/>
    </source>
</evidence>
<dbReference type="Proteomes" id="UP000503462">
    <property type="component" value="Chromosome 3"/>
</dbReference>
<dbReference type="InterPro" id="IPR024964">
    <property type="entry name" value="CTLH/CRA"/>
</dbReference>
<keyword evidence="5" id="KW-1185">Reference proteome</keyword>
<dbReference type="PROSITE" id="PS50896">
    <property type="entry name" value="LISH"/>
    <property type="match status" value="1"/>
</dbReference>
<reference evidence="4 5" key="1">
    <citation type="journal article" date="2016" name="Sci. Rep.">
        <title>Peltaster fructicola genome reveals evolution from an invasive phytopathogen to an ectophytic parasite.</title>
        <authorList>
            <person name="Xu C."/>
            <person name="Chen H."/>
            <person name="Gleason M.L."/>
            <person name="Xu J.R."/>
            <person name="Liu H."/>
            <person name="Zhang R."/>
            <person name="Sun G."/>
        </authorList>
    </citation>
    <scope>NUCLEOTIDE SEQUENCE [LARGE SCALE GENOMIC DNA]</scope>
    <source>
        <strain evidence="4 5">LNHT1506</strain>
    </source>
</reference>
<dbReference type="Pfam" id="PF10607">
    <property type="entry name" value="CTLH"/>
    <property type="match status" value="1"/>
</dbReference>
<evidence type="ECO:0000256" key="2">
    <source>
        <dbReference type="SAM" id="MobiDB-lite"/>
    </source>
</evidence>
<feature type="compositionally biased region" description="Acidic residues" evidence="2">
    <location>
        <begin position="225"/>
        <end position="234"/>
    </location>
</feature>
<dbReference type="InterPro" id="IPR006595">
    <property type="entry name" value="CTLH_C"/>
</dbReference>
<dbReference type="SMART" id="SM00667">
    <property type="entry name" value="LisH"/>
    <property type="match status" value="1"/>
</dbReference>
<dbReference type="SMART" id="SM00757">
    <property type="entry name" value="CRA"/>
    <property type="match status" value="1"/>
</dbReference>
<sequence>MEHKLADMKPSKNDINMVIMDYLISEGYPAAAEKFAEETNLVQNNAADLKRSINERVKIRGAIYTGKMDEAIHMINELDAEILDQNRTLHFQLLQLQLIEIIRAVLDSSANPNAVEFRPALDFATQQLAPHAPTDPKHLKDLEKTMALMIFKPDKMGPEMKELLDPRLREKVAADVNKAILASQGRAPEARIKQLVRARAWAEAQAREAQIPMPEKISIGLDGENAADEDEAMS</sequence>
<proteinExistence type="predicted"/>
<dbReference type="SMART" id="SM00668">
    <property type="entry name" value="CTLH"/>
    <property type="match status" value="1"/>
</dbReference>
<accession>A0A6H0XXV6</accession>
<dbReference type="PROSITE" id="PS50897">
    <property type="entry name" value="CTLH"/>
    <property type="match status" value="1"/>
</dbReference>
<dbReference type="PANTHER" id="PTHR12864">
    <property type="entry name" value="RAN BINDING PROTEIN 9-RELATED"/>
    <property type="match status" value="1"/>
</dbReference>
<dbReference type="Pfam" id="PF08513">
    <property type="entry name" value="LisH"/>
    <property type="match status" value="1"/>
</dbReference>
<protein>
    <recommendedName>
        <fullName evidence="3">CTLH domain-containing protein</fullName>
    </recommendedName>
</protein>
<evidence type="ECO:0000256" key="1">
    <source>
        <dbReference type="ARBA" id="ARBA00002343"/>
    </source>
</evidence>
<dbReference type="AlphaFoldDB" id="A0A6H0XXV6"/>
<dbReference type="InterPro" id="IPR050618">
    <property type="entry name" value="Ubq-SigPath_Reg"/>
</dbReference>
<evidence type="ECO:0000313" key="5">
    <source>
        <dbReference type="Proteomes" id="UP000503462"/>
    </source>
</evidence>